<dbReference type="SUPFAM" id="SSF53335">
    <property type="entry name" value="S-adenosyl-L-methionine-dependent methyltransferases"/>
    <property type="match status" value="1"/>
</dbReference>
<dbReference type="Gene3D" id="3.40.50.150">
    <property type="entry name" value="Vaccinia Virus protein VP39"/>
    <property type="match status" value="1"/>
</dbReference>
<accession>A0ABM8DT85</accession>
<organism evidence="3 4">
    <name type="scientific">Geothrix oryzae</name>
    <dbReference type="NCBI Taxonomy" id="2927975"/>
    <lineage>
        <taxon>Bacteria</taxon>
        <taxon>Pseudomonadati</taxon>
        <taxon>Acidobacteriota</taxon>
        <taxon>Holophagae</taxon>
        <taxon>Holophagales</taxon>
        <taxon>Holophagaceae</taxon>
        <taxon>Geothrix</taxon>
    </lineage>
</organism>
<dbReference type="RefSeq" id="WP_286354012.1">
    <property type="nucleotide sequence ID" value="NZ_AP027079.1"/>
</dbReference>
<evidence type="ECO:0000256" key="1">
    <source>
        <dbReference type="ARBA" id="ARBA00022679"/>
    </source>
</evidence>
<keyword evidence="1" id="KW-0808">Transferase</keyword>
<dbReference type="PANTHER" id="PTHR45681">
    <property type="entry name" value="POLYKETIDE SYNTHASE 44-RELATED"/>
    <property type="match status" value="1"/>
</dbReference>
<evidence type="ECO:0000259" key="2">
    <source>
        <dbReference type="Pfam" id="PF08242"/>
    </source>
</evidence>
<dbReference type="PANTHER" id="PTHR45681:SF6">
    <property type="entry name" value="POLYKETIDE SYNTHASE 37"/>
    <property type="match status" value="1"/>
</dbReference>
<dbReference type="InterPro" id="IPR050444">
    <property type="entry name" value="Polyketide_Synthase"/>
</dbReference>
<dbReference type="Pfam" id="PF08242">
    <property type="entry name" value="Methyltransf_12"/>
    <property type="match status" value="1"/>
</dbReference>
<name>A0ABM8DT85_9BACT</name>
<protein>
    <recommendedName>
        <fullName evidence="2">Methyltransferase type 12 domain-containing protein</fullName>
    </recommendedName>
</protein>
<evidence type="ECO:0000313" key="4">
    <source>
        <dbReference type="Proteomes" id="UP001242010"/>
    </source>
</evidence>
<dbReference type="EMBL" id="AP027079">
    <property type="protein sequence ID" value="BDU70293.1"/>
    <property type="molecule type" value="Genomic_DNA"/>
</dbReference>
<reference evidence="4" key="1">
    <citation type="journal article" date="2023" name="Int. J. Syst. Evol. Microbiol.">
        <title>Mesoterricola silvestris gen. nov., sp. nov., Mesoterricola sediminis sp. nov., Geothrix oryzae sp. nov., Geothrix edaphica sp. nov., Geothrix rubra sp. nov., and Geothrix limicola sp. nov., six novel members of Acidobacteriota isolated from soils.</title>
        <authorList>
            <person name="Itoh H."/>
            <person name="Sugisawa Y."/>
            <person name="Mise K."/>
            <person name="Xu Z."/>
            <person name="Kuniyasu M."/>
            <person name="Ushijima N."/>
            <person name="Kawano K."/>
            <person name="Kobayashi E."/>
            <person name="Shiratori Y."/>
            <person name="Masuda Y."/>
            <person name="Senoo K."/>
        </authorList>
    </citation>
    <scope>NUCLEOTIDE SEQUENCE [LARGE SCALE GENOMIC DNA]</scope>
    <source>
        <strain evidence="4">Red222</strain>
    </source>
</reference>
<dbReference type="CDD" id="cd02440">
    <property type="entry name" value="AdoMet_MTases"/>
    <property type="match status" value="1"/>
</dbReference>
<dbReference type="InterPro" id="IPR013217">
    <property type="entry name" value="Methyltransf_12"/>
</dbReference>
<sequence length="387" mass="42527">MPLRLGPIEAPPALDLLGPLGPEIARLFTRPFLVLHRASGLYTARTCLLLLMDLGWEARLRGGTTLDALCEGLPAQARKPLAWMLPFLASEGLLQRAGERFVLTGEPDLDLAGLREQVEAEAPGHGSNFDLLDGVRSHIQPFFTEGKSGDSLLFDLALFPLWLAYFRNGNLGYFPNNWLTLLALREGLPEGARILELGAGAGSFAQLVAQTGAEAGWLDRIADYRFTDVAPTFLRRAQRDLKSAAPGLPVSFQALDMNRPLGDQGIEAASLDAIVGINVLHVAQDLEATLRDLRGRLKPGGRLVLGECLKPTLDAPLYLEFFFSFIKSFTEVKLDPRWRPRHGFLTPEAWREALGHAGFSRIEYIPPPRPLMDQHPSFTVGAMSAFT</sequence>
<keyword evidence="4" id="KW-1185">Reference proteome</keyword>
<feature type="domain" description="Methyltransferase type 12" evidence="2">
    <location>
        <begin position="195"/>
        <end position="303"/>
    </location>
</feature>
<evidence type="ECO:0000313" key="3">
    <source>
        <dbReference type="EMBL" id="BDU70293.1"/>
    </source>
</evidence>
<dbReference type="InterPro" id="IPR029063">
    <property type="entry name" value="SAM-dependent_MTases_sf"/>
</dbReference>
<gene>
    <name evidence="3" type="ORF">GETHOR_23940</name>
</gene>
<proteinExistence type="predicted"/>
<dbReference type="Proteomes" id="UP001242010">
    <property type="component" value="Chromosome"/>
</dbReference>